<reference evidence="1 3" key="2">
    <citation type="journal article" date="2018" name="Plant J.">
        <title>The Physcomitrella patens chromosome-scale assembly reveals moss genome structure and evolution.</title>
        <authorList>
            <person name="Lang D."/>
            <person name="Ullrich K.K."/>
            <person name="Murat F."/>
            <person name="Fuchs J."/>
            <person name="Jenkins J."/>
            <person name="Haas F.B."/>
            <person name="Piednoel M."/>
            <person name="Gundlach H."/>
            <person name="Van Bel M."/>
            <person name="Meyberg R."/>
            <person name="Vives C."/>
            <person name="Morata J."/>
            <person name="Symeonidi A."/>
            <person name="Hiss M."/>
            <person name="Muchero W."/>
            <person name="Kamisugi Y."/>
            <person name="Saleh O."/>
            <person name="Blanc G."/>
            <person name="Decker E.L."/>
            <person name="van Gessel N."/>
            <person name="Grimwood J."/>
            <person name="Hayes R.D."/>
            <person name="Graham S.W."/>
            <person name="Gunter L.E."/>
            <person name="McDaniel S.F."/>
            <person name="Hoernstein S.N.W."/>
            <person name="Larsson A."/>
            <person name="Li F.W."/>
            <person name="Perroud P.F."/>
            <person name="Phillips J."/>
            <person name="Ranjan P."/>
            <person name="Rokshar D.S."/>
            <person name="Rothfels C.J."/>
            <person name="Schneider L."/>
            <person name="Shu S."/>
            <person name="Stevenson D.W."/>
            <person name="Thummler F."/>
            <person name="Tillich M."/>
            <person name="Villarreal Aguilar J.C."/>
            <person name="Widiez T."/>
            <person name="Wong G.K."/>
            <person name="Wymore A."/>
            <person name="Zhang Y."/>
            <person name="Zimmer A.D."/>
            <person name="Quatrano R.S."/>
            <person name="Mayer K.F.X."/>
            <person name="Goodstein D."/>
            <person name="Casacuberta J.M."/>
            <person name="Vandepoele K."/>
            <person name="Reski R."/>
            <person name="Cuming A.C."/>
            <person name="Tuskan G.A."/>
            <person name="Maumus F."/>
            <person name="Salse J."/>
            <person name="Schmutz J."/>
            <person name="Rensing S.A."/>
        </authorList>
    </citation>
    <scope>NUCLEOTIDE SEQUENCE [LARGE SCALE GENOMIC DNA]</scope>
    <source>
        <strain evidence="2 3">cv. Gransden 2004</strain>
    </source>
</reference>
<gene>
    <name evidence="1" type="ORF">PHYPA_003691</name>
</gene>
<dbReference type="Proteomes" id="UP000006727">
    <property type="component" value="Chromosome 2"/>
</dbReference>
<evidence type="ECO:0000313" key="3">
    <source>
        <dbReference type="Proteomes" id="UP000006727"/>
    </source>
</evidence>
<dbReference type="Gramene" id="Pp3c2_35920V3.2">
    <property type="protein sequence ID" value="PAC:32933365.CDS.1"/>
    <property type="gene ID" value="Pp3c2_35920"/>
</dbReference>
<name>A0A2K1L4D5_PHYPA</name>
<accession>A0A2K1L4D5</accession>
<dbReference type="EnsemblPlants" id="Pp3c2_35920V3.1">
    <property type="protein sequence ID" value="PAC:32933364.CDS.1"/>
    <property type="gene ID" value="Pp3c2_35920"/>
</dbReference>
<evidence type="ECO:0000313" key="1">
    <source>
        <dbReference type="EMBL" id="PNR60898.1"/>
    </source>
</evidence>
<evidence type="ECO:0000313" key="2">
    <source>
        <dbReference type="EnsemblPlants" id="PAC:32933364.CDS.1"/>
    </source>
</evidence>
<proteinExistence type="predicted"/>
<reference evidence="1 3" key="1">
    <citation type="journal article" date="2008" name="Science">
        <title>The Physcomitrella genome reveals evolutionary insights into the conquest of land by plants.</title>
        <authorList>
            <person name="Rensing S."/>
            <person name="Lang D."/>
            <person name="Zimmer A."/>
            <person name="Terry A."/>
            <person name="Salamov A."/>
            <person name="Shapiro H."/>
            <person name="Nishiyama T."/>
            <person name="Perroud P.-F."/>
            <person name="Lindquist E."/>
            <person name="Kamisugi Y."/>
            <person name="Tanahashi T."/>
            <person name="Sakakibara K."/>
            <person name="Fujita T."/>
            <person name="Oishi K."/>
            <person name="Shin-I T."/>
            <person name="Kuroki Y."/>
            <person name="Toyoda A."/>
            <person name="Suzuki Y."/>
            <person name="Hashimoto A."/>
            <person name="Yamaguchi K."/>
            <person name="Sugano A."/>
            <person name="Kohara Y."/>
            <person name="Fujiyama A."/>
            <person name="Anterola A."/>
            <person name="Aoki S."/>
            <person name="Ashton N."/>
            <person name="Barbazuk W.B."/>
            <person name="Barker E."/>
            <person name="Bennetzen J."/>
            <person name="Bezanilla M."/>
            <person name="Blankenship R."/>
            <person name="Cho S.H."/>
            <person name="Dutcher S."/>
            <person name="Estelle M."/>
            <person name="Fawcett J.A."/>
            <person name="Gundlach H."/>
            <person name="Hanada K."/>
            <person name="Heyl A."/>
            <person name="Hicks K.A."/>
            <person name="Hugh J."/>
            <person name="Lohr M."/>
            <person name="Mayer K."/>
            <person name="Melkozernov A."/>
            <person name="Murata T."/>
            <person name="Nelson D."/>
            <person name="Pils B."/>
            <person name="Prigge M."/>
            <person name="Reiss B."/>
            <person name="Renner T."/>
            <person name="Rombauts S."/>
            <person name="Rushton P."/>
            <person name="Sanderfoot A."/>
            <person name="Schween G."/>
            <person name="Shiu S.-H."/>
            <person name="Stueber K."/>
            <person name="Theodoulou F.L."/>
            <person name="Tu H."/>
            <person name="Van de Peer Y."/>
            <person name="Verrier P.J."/>
            <person name="Waters E."/>
            <person name="Wood A."/>
            <person name="Yang L."/>
            <person name="Cove D."/>
            <person name="Cuming A."/>
            <person name="Hasebe M."/>
            <person name="Lucas S."/>
            <person name="Mishler D.B."/>
            <person name="Reski R."/>
            <person name="Grigoriev I."/>
            <person name="Quatrano R.S."/>
            <person name="Boore J.L."/>
        </authorList>
    </citation>
    <scope>NUCLEOTIDE SEQUENCE [LARGE SCALE GENOMIC DNA]</scope>
    <source>
        <strain evidence="2 3">cv. Gransden 2004</strain>
    </source>
</reference>
<sequence length="53" mass="6114">MDAELREVLTVTDNKSISLSNTTVSYQARNLTHRSEFLLKKLIHRYPGLSRIP</sequence>
<dbReference type="EnsemblPlants" id="Pp3c2_35920V3.2">
    <property type="protein sequence ID" value="PAC:32933365.CDS.1"/>
    <property type="gene ID" value="Pp3c2_35920"/>
</dbReference>
<reference evidence="2" key="3">
    <citation type="submission" date="2020-12" db="UniProtKB">
        <authorList>
            <consortium name="EnsemblPlants"/>
        </authorList>
    </citation>
    <scope>IDENTIFICATION</scope>
</reference>
<organism evidence="1">
    <name type="scientific">Physcomitrium patens</name>
    <name type="common">Spreading-leaved earth moss</name>
    <name type="synonym">Physcomitrella patens</name>
    <dbReference type="NCBI Taxonomy" id="3218"/>
    <lineage>
        <taxon>Eukaryota</taxon>
        <taxon>Viridiplantae</taxon>
        <taxon>Streptophyta</taxon>
        <taxon>Embryophyta</taxon>
        <taxon>Bryophyta</taxon>
        <taxon>Bryophytina</taxon>
        <taxon>Bryopsida</taxon>
        <taxon>Funariidae</taxon>
        <taxon>Funariales</taxon>
        <taxon>Funariaceae</taxon>
        <taxon>Physcomitrium</taxon>
    </lineage>
</organism>
<protein>
    <submittedName>
        <fullName evidence="1 2">Uncharacterized protein</fullName>
    </submittedName>
</protein>
<dbReference type="EMBL" id="ABEU02000002">
    <property type="protein sequence ID" value="PNR60898.1"/>
    <property type="molecule type" value="Genomic_DNA"/>
</dbReference>
<dbReference type="Gramene" id="Pp3c2_35920V3.1">
    <property type="protein sequence ID" value="PAC:32933364.CDS.1"/>
    <property type="gene ID" value="Pp3c2_35920"/>
</dbReference>
<dbReference type="InParanoid" id="A0A2K1L4D5"/>
<dbReference type="AlphaFoldDB" id="A0A2K1L4D5"/>
<keyword evidence="3" id="KW-1185">Reference proteome</keyword>